<dbReference type="SUPFAM" id="SSF55811">
    <property type="entry name" value="Nudix"/>
    <property type="match status" value="1"/>
</dbReference>
<dbReference type="Gene3D" id="3.90.79.10">
    <property type="entry name" value="Nucleoside Triphosphate Pyrophosphohydrolase"/>
    <property type="match status" value="1"/>
</dbReference>
<evidence type="ECO:0000256" key="5">
    <source>
        <dbReference type="ARBA" id="ARBA00023128"/>
    </source>
</evidence>
<dbReference type="InterPro" id="IPR040008">
    <property type="entry name" value="Ribosomal_mL46"/>
</dbReference>
<keyword evidence="5" id="KW-0496">Mitochondrion</keyword>
<reference evidence="12" key="2">
    <citation type="submission" date="2025-04" db="UniProtKB">
        <authorList>
            <consortium name="RefSeq"/>
        </authorList>
    </citation>
    <scope>IDENTIFICATION</scope>
    <source>
        <tissue evidence="12">Whole body</tissue>
    </source>
</reference>
<keyword evidence="4 10" id="KW-0689">Ribosomal protein</keyword>
<dbReference type="CDD" id="cd04661">
    <property type="entry name" value="NUDIX_MRP_L46"/>
    <property type="match status" value="1"/>
</dbReference>
<evidence type="ECO:0000256" key="3">
    <source>
        <dbReference type="ARBA" id="ARBA00022946"/>
    </source>
</evidence>
<evidence type="ECO:0000256" key="8">
    <source>
        <dbReference type="ARBA" id="ARBA00035534"/>
    </source>
</evidence>
<evidence type="ECO:0000256" key="1">
    <source>
        <dbReference type="ARBA" id="ARBA00004173"/>
    </source>
</evidence>
<dbReference type="PANTHER" id="PTHR13124:SF12">
    <property type="entry name" value="LARGE RIBOSOMAL SUBUNIT PROTEIN ML46"/>
    <property type="match status" value="1"/>
</dbReference>
<evidence type="ECO:0000256" key="6">
    <source>
        <dbReference type="ARBA" id="ARBA00023274"/>
    </source>
</evidence>
<dbReference type="Pfam" id="PF00293">
    <property type="entry name" value="NUDIX"/>
    <property type="match status" value="1"/>
</dbReference>
<dbReference type="PANTHER" id="PTHR13124">
    <property type="entry name" value="39S RIBOSOMAL PROTEIN L46, MITOCHONDRIAL PRECURSOR-RELATED"/>
    <property type="match status" value="1"/>
</dbReference>
<organism evidence="10">
    <name type="scientific">Sipha flava</name>
    <name type="common">yellow sugarcane aphid</name>
    <dbReference type="NCBI Taxonomy" id="143950"/>
    <lineage>
        <taxon>Eukaryota</taxon>
        <taxon>Metazoa</taxon>
        <taxon>Ecdysozoa</taxon>
        <taxon>Arthropoda</taxon>
        <taxon>Hexapoda</taxon>
        <taxon>Insecta</taxon>
        <taxon>Pterygota</taxon>
        <taxon>Neoptera</taxon>
        <taxon>Paraneoptera</taxon>
        <taxon>Hemiptera</taxon>
        <taxon>Sternorrhyncha</taxon>
        <taxon>Aphidomorpha</taxon>
        <taxon>Aphidoidea</taxon>
        <taxon>Aphididae</taxon>
        <taxon>Sipha</taxon>
    </lineage>
</organism>
<dbReference type="InterPro" id="IPR033650">
    <property type="entry name" value="Ribosomal_mL46_NUDIX"/>
</dbReference>
<evidence type="ECO:0000313" key="11">
    <source>
        <dbReference type="Proteomes" id="UP000694846"/>
    </source>
</evidence>
<keyword evidence="6" id="KW-0687">Ribonucleoprotein</keyword>
<dbReference type="EMBL" id="GGMS01011078">
    <property type="protein sequence ID" value="MBY80281.1"/>
    <property type="molecule type" value="Transcribed_RNA"/>
</dbReference>
<dbReference type="GO" id="GO:0005743">
    <property type="term" value="C:mitochondrial inner membrane"/>
    <property type="evidence" value="ECO:0007669"/>
    <property type="project" value="UniProtKB-ARBA"/>
</dbReference>
<name>A0A2S2QRB6_9HEMI</name>
<dbReference type="FunFam" id="3.90.79.10:FF:000018">
    <property type="entry name" value="39S ribosomal protein L46, mitochondrial"/>
    <property type="match status" value="1"/>
</dbReference>
<keyword evidence="3" id="KW-0809">Transit peptide</keyword>
<dbReference type="InterPro" id="IPR021757">
    <property type="entry name" value="Ribosomal_mL46_N"/>
</dbReference>
<evidence type="ECO:0000313" key="10">
    <source>
        <dbReference type="EMBL" id="MBY80281.1"/>
    </source>
</evidence>
<comment type="similarity">
    <text evidence="2">Belongs to the mitochondrion-specific ribosomal protein mL46 family.</text>
</comment>
<evidence type="ECO:0000259" key="9">
    <source>
        <dbReference type="PROSITE" id="PS51462"/>
    </source>
</evidence>
<feature type="domain" description="Nudix hydrolase" evidence="9">
    <location>
        <begin position="122"/>
        <end position="260"/>
    </location>
</feature>
<dbReference type="OrthoDB" id="194611at2759"/>
<comment type="subcellular location">
    <subcellularLocation>
        <location evidence="1">Mitochondrion</location>
    </subcellularLocation>
</comment>
<dbReference type="InterPro" id="IPR000086">
    <property type="entry name" value="NUDIX_hydrolase_dom"/>
</dbReference>
<dbReference type="RefSeq" id="XP_025408564.1">
    <property type="nucleotide sequence ID" value="XM_025552779.1"/>
</dbReference>
<gene>
    <name evidence="10" type="primary">MRPL46</name>
    <name evidence="12" type="synonym">LOC112682246</name>
    <name evidence="10" type="ORF">g.124012</name>
</gene>
<evidence type="ECO:0000256" key="4">
    <source>
        <dbReference type="ARBA" id="ARBA00022980"/>
    </source>
</evidence>
<evidence type="ECO:0000256" key="2">
    <source>
        <dbReference type="ARBA" id="ARBA00009070"/>
    </source>
</evidence>
<protein>
    <recommendedName>
        <fullName evidence="7">Large ribosomal subunit protein mL46</fullName>
    </recommendedName>
    <alternativeName>
        <fullName evidence="8">39S ribosomal protein L46, mitochondrial</fullName>
    </alternativeName>
</protein>
<dbReference type="AlphaFoldDB" id="A0A2S2QRB6"/>
<proteinExistence type="inferred from homology"/>
<dbReference type="GO" id="GO:0003735">
    <property type="term" value="F:structural constituent of ribosome"/>
    <property type="evidence" value="ECO:0007669"/>
    <property type="project" value="InterPro"/>
</dbReference>
<keyword evidence="11" id="KW-1185">Reference proteome</keyword>
<reference evidence="10" key="1">
    <citation type="submission" date="2018-04" db="EMBL/GenBank/DDBJ databases">
        <title>Transcriptome assembly of Sipha flava.</title>
        <authorList>
            <person name="Scully E.D."/>
            <person name="Geib S.M."/>
            <person name="Palmer N.A."/>
            <person name="Koch K."/>
            <person name="Bradshaw J."/>
            <person name="Heng-Moss T."/>
            <person name="Sarath G."/>
        </authorList>
    </citation>
    <scope>NUCLEOTIDE SEQUENCE</scope>
</reference>
<dbReference type="GO" id="GO:0005762">
    <property type="term" value="C:mitochondrial large ribosomal subunit"/>
    <property type="evidence" value="ECO:0007669"/>
    <property type="project" value="TreeGrafter"/>
</dbReference>
<evidence type="ECO:0000313" key="12">
    <source>
        <dbReference type="RefSeq" id="XP_025408564.1"/>
    </source>
</evidence>
<accession>A0A2S2QRB6</accession>
<dbReference type="PROSITE" id="PS51462">
    <property type="entry name" value="NUDIX"/>
    <property type="match status" value="1"/>
</dbReference>
<dbReference type="Pfam" id="PF11788">
    <property type="entry name" value="MRP-L46"/>
    <property type="match status" value="1"/>
</dbReference>
<sequence>MKNFNNIILKKLYNRVYSTKQVKWDIMASVCLQRKPVITKSLTDIEVNYQNILKEIEFEKSLKSDHELRHEKDIYRMEKLKSGTVIDFDSMDQSSSQSAQDYLDKNKEELLKFKFGSRLTEADEKNDNKSLKRKLEDNLVLIIKQKLGHEDFWILPQGLWTDGEQLRETAERIIKESCGKNINVRFYGNAPCGFYQYKYPKEKREQSKIEGAKIFFFKATILNGKVEKKDNWLDYEWATYQELNNKLKQPYMKNVKLFLSNYSI</sequence>
<evidence type="ECO:0000256" key="7">
    <source>
        <dbReference type="ARBA" id="ARBA00035190"/>
    </source>
</evidence>
<dbReference type="InterPro" id="IPR015797">
    <property type="entry name" value="NUDIX_hydrolase-like_dom_sf"/>
</dbReference>
<dbReference type="Proteomes" id="UP000694846">
    <property type="component" value="Unplaced"/>
</dbReference>